<dbReference type="SUPFAM" id="SSF53850">
    <property type="entry name" value="Periplasmic binding protein-like II"/>
    <property type="match status" value="1"/>
</dbReference>
<protein>
    <submittedName>
        <fullName evidence="5">ABC transporter substrate-binding protein</fullName>
    </submittedName>
</protein>
<reference evidence="5 6" key="1">
    <citation type="journal article" date="2020" name="Microbiol. Resour. Announc.">
        <title>Complete genome sequence of Pseudomonas otitidis strain MrB4, isolated from Lake Biwa in Japan.</title>
        <authorList>
            <person name="Miyazaki K."/>
            <person name="Hase E."/>
            <person name="Maruya T."/>
        </authorList>
    </citation>
    <scope>NUCLEOTIDE SEQUENCE [LARGE SCALE GENOMIC DNA]</scope>
    <source>
        <strain evidence="5 6">MrB4</strain>
    </source>
</reference>
<organism evidence="5 6">
    <name type="scientific">Metapseudomonas otitidis</name>
    <dbReference type="NCBI Taxonomy" id="319939"/>
    <lineage>
        <taxon>Bacteria</taxon>
        <taxon>Pseudomonadati</taxon>
        <taxon>Pseudomonadota</taxon>
        <taxon>Gammaproteobacteria</taxon>
        <taxon>Pseudomonadales</taxon>
        <taxon>Pseudomonadaceae</taxon>
        <taxon>Metapseudomonas</taxon>
    </lineage>
</organism>
<evidence type="ECO:0000256" key="2">
    <source>
        <dbReference type="ARBA" id="ARBA00022729"/>
    </source>
</evidence>
<dbReference type="Proteomes" id="UP000501237">
    <property type="component" value="Chromosome"/>
</dbReference>
<sequence length="277" mass="31765">MRMLLRLAFVCALLLGRAEADPIEVTILCDSGYPPYSYEENGEARGLYTDILRSVFKRMPEYHVSVRPLPWPRGLAEIAKGSAFALYPPYYRPEERPWMEYSRPILEERLAVFIRPGLAGKRHFEDFPRAYAGLRVGLNSGFVTVDDVRYRDMVESGVIDQSYARDNRTNLLKLLHQRTDVYINDRLSILWELQRMVRDGSLSHDEASRLVEGPTLSTEHGHLGFSRLNTEAYPYRADFIQHFNTALGEVMDDGTVARLVREYSALEPELPTPGRGH</sequence>
<dbReference type="Gene3D" id="3.40.190.10">
    <property type="entry name" value="Periplasmic binding protein-like II"/>
    <property type="match status" value="2"/>
</dbReference>
<feature type="signal peptide" evidence="3">
    <location>
        <begin position="1"/>
        <end position="20"/>
    </location>
</feature>
<comment type="similarity">
    <text evidence="1">Belongs to the bacterial solute-binding protein 3 family.</text>
</comment>
<evidence type="ECO:0000256" key="1">
    <source>
        <dbReference type="ARBA" id="ARBA00010333"/>
    </source>
</evidence>
<dbReference type="RefSeq" id="WP_172434087.1">
    <property type="nucleotide sequence ID" value="NZ_AP022642.1"/>
</dbReference>
<dbReference type="GeneID" id="57398745"/>
<accession>A0A679GEL4</accession>
<dbReference type="AlphaFoldDB" id="A0A679GEL4"/>
<keyword evidence="2 3" id="KW-0732">Signal</keyword>
<dbReference type="EMBL" id="AP022642">
    <property type="protein sequence ID" value="BCA29551.1"/>
    <property type="molecule type" value="Genomic_DNA"/>
</dbReference>
<name>A0A679GEL4_9GAMM</name>
<dbReference type="KEGG" id="poj:PtoMrB4_35280"/>
<evidence type="ECO:0000256" key="3">
    <source>
        <dbReference type="SAM" id="SignalP"/>
    </source>
</evidence>
<dbReference type="Pfam" id="PF00497">
    <property type="entry name" value="SBP_bac_3"/>
    <property type="match status" value="1"/>
</dbReference>
<evidence type="ECO:0000259" key="4">
    <source>
        <dbReference type="Pfam" id="PF00497"/>
    </source>
</evidence>
<evidence type="ECO:0000313" key="5">
    <source>
        <dbReference type="EMBL" id="BCA29551.1"/>
    </source>
</evidence>
<dbReference type="PANTHER" id="PTHR35936">
    <property type="entry name" value="MEMBRANE-BOUND LYTIC MUREIN TRANSGLYCOSYLASE F"/>
    <property type="match status" value="1"/>
</dbReference>
<feature type="domain" description="Solute-binding protein family 3/N-terminal" evidence="4">
    <location>
        <begin position="26"/>
        <end position="263"/>
    </location>
</feature>
<feature type="chain" id="PRO_5025605345" evidence="3">
    <location>
        <begin position="21"/>
        <end position="277"/>
    </location>
</feature>
<proteinExistence type="inferred from homology"/>
<gene>
    <name evidence="5" type="ORF">PtoMrB4_35280</name>
</gene>
<evidence type="ECO:0000313" key="6">
    <source>
        <dbReference type="Proteomes" id="UP000501237"/>
    </source>
</evidence>
<dbReference type="InterPro" id="IPR001638">
    <property type="entry name" value="Solute-binding_3/MltF_N"/>
</dbReference>
<dbReference type="PANTHER" id="PTHR35936:SF25">
    <property type="entry name" value="ABC TRANSPORTER SUBSTRATE-BINDING PROTEIN"/>
    <property type="match status" value="1"/>
</dbReference>